<organism evidence="3 4">
    <name type="scientific">Alteripontixanthobacter maritimus</name>
    <dbReference type="NCBI Taxonomy" id="2161824"/>
    <lineage>
        <taxon>Bacteria</taxon>
        <taxon>Pseudomonadati</taxon>
        <taxon>Pseudomonadota</taxon>
        <taxon>Alphaproteobacteria</taxon>
        <taxon>Sphingomonadales</taxon>
        <taxon>Erythrobacteraceae</taxon>
        <taxon>Alteripontixanthobacter</taxon>
    </lineage>
</organism>
<protein>
    <recommendedName>
        <fullName evidence="2">Sulfatase N-terminal domain-containing protein</fullName>
    </recommendedName>
</protein>
<dbReference type="OrthoDB" id="5363296at2"/>
<dbReference type="Proteomes" id="UP000253727">
    <property type="component" value="Unassembled WGS sequence"/>
</dbReference>
<dbReference type="EMBL" id="QBKA01000002">
    <property type="protein sequence ID" value="RDC60749.1"/>
    <property type="molecule type" value="Genomic_DNA"/>
</dbReference>
<keyword evidence="1" id="KW-1133">Transmembrane helix</keyword>
<accession>A0A369QCV7</accession>
<feature type="domain" description="Sulfatase N-terminal" evidence="2">
    <location>
        <begin position="267"/>
        <end position="367"/>
    </location>
</feature>
<evidence type="ECO:0000313" key="3">
    <source>
        <dbReference type="EMBL" id="RDC60749.1"/>
    </source>
</evidence>
<evidence type="ECO:0000256" key="1">
    <source>
        <dbReference type="SAM" id="Phobius"/>
    </source>
</evidence>
<comment type="caution">
    <text evidence="3">The sequence shown here is derived from an EMBL/GenBank/DDBJ whole genome shotgun (WGS) entry which is preliminary data.</text>
</comment>
<reference evidence="3 4" key="1">
    <citation type="submission" date="2018-04" db="EMBL/GenBank/DDBJ databases">
        <title>Altererythrobacter sp. HME9302 genome sequencing and assembly.</title>
        <authorList>
            <person name="Kang H."/>
            <person name="Kim H."/>
            <person name="Joh K."/>
        </authorList>
    </citation>
    <scope>NUCLEOTIDE SEQUENCE [LARGE SCALE GENOMIC DNA]</scope>
    <source>
        <strain evidence="3 4">HME9302</strain>
    </source>
</reference>
<gene>
    <name evidence="3" type="ORF">HME9302_01965</name>
</gene>
<dbReference type="SUPFAM" id="SSF53649">
    <property type="entry name" value="Alkaline phosphatase-like"/>
    <property type="match status" value="1"/>
</dbReference>
<dbReference type="InterPro" id="IPR017850">
    <property type="entry name" value="Alkaline_phosphatase_core_sf"/>
</dbReference>
<dbReference type="Gene3D" id="3.40.720.10">
    <property type="entry name" value="Alkaline Phosphatase, subunit A"/>
    <property type="match status" value="1"/>
</dbReference>
<proteinExistence type="predicted"/>
<feature type="transmembrane region" description="Helical" evidence="1">
    <location>
        <begin position="112"/>
        <end position="132"/>
    </location>
</feature>
<keyword evidence="4" id="KW-1185">Reference proteome</keyword>
<name>A0A369QCV7_9SPHN</name>
<sequence length="462" mass="51024">MLKIGAPERTMPKFELLRALPLRWTLIWLILPNLVIIAMWPIGGPSMAAPLFLGGLYAIAVSQLPSARLRRLGIAVLFALVLGKYVTKSFNVDDLNILHMTAYFGQLQVFKAPEYLLAAAVLGVALLVALKYEARAERFTSMQQLLMAGATVALLVMADTYATAGVRGTYKASAPEGFPVDSAMLQNTIAPDTVAAKNLVVIIVESWGVPNNPVDKTIDDAIWNPAQWSAKYEVDSGISTYFGSTTNAELRELCGVWADHLSFDFGSANCLPGQFREAGFQTTAMHSFNPDFFGRDEWYPQLGFDTIRFDQALQDRGARFCDGVFAGACDHDVPRQIGDTLRERSGSRNFIYWLTLNAHLPISANREMGTDTCDLGLPAWRKDYPILCRSYTAQRTLANSITAEIMRDDFPQSDILIVGDHMPPFFPRALRTRFDTTSVPWIHLTARRDGKGSAPASLASAR</sequence>
<feature type="transmembrane region" description="Helical" evidence="1">
    <location>
        <begin position="144"/>
        <end position="164"/>
    </location>
</feature>
<dbReference type="AlphaFoldDB" id="A0A369QCV7"/>
<evidence type="ECO:0000259" key="2">
    <source>
        <dbReference type="Pfam" id="PF00884"/>
    </source>
</evidence>
<dbReference type="Pfam" id="PF00884">
    <property type="entry name" value="Sulfatase"/>
    <property type="match status" value="1"/>
</dbReference>
<keyword evidence="1" id="KW-0472">Membrane</keyword>
<feature type="transmembrane region" description="Helical" evidence="1">
    <location>
        <begin position="21"/>
        <end position="42"/>
    </location>
</feature>
<keyword evidence="1" id="KW-0812">Transmembrane</keyword>
<evidence type="ECO:0000313" key="4">
    <source>
        <dbReference type="Proteomes" id="UP000253727"/>
    </source>
</evidence>
<dbReference type="RefSeq" id="WP_115366850.1">
    <property type="nucleotide sequence ID" value="NZ_QBKA01000002.1"/>
</dbReference>
<dbReference type="InterPro" id="IPR000917">
    <property type="entry name" value="Sulfatase_N"/>
</dbReference>